<dbReference type="AlphaFoldDB" id="A0A9N9G0C4"/>
<keyword evidence="6 10" id="KW-0496">Mitochondrion</keyword>
<organism evidence="11 12">
    <name type="scientific">Paraglomus occultum</name>
    <dbReference type="NCBI Taxonomy" id="144539"/>
    <lineage>
        <taxon>Eukaryota</taxon>
        <taxon>Fungi</taxon>
        <taxon>Fungi incertae sedis</taxon>
        <taxon>Mucoromycota</taxon>
        <taxon>Glomeromycotina</taxon>
        <taxon>Glomeromycetes</taxon>
        <taxon>Paraglomerales</taxon>
        <taxon>Paraglomeraceae</taxon>
        <taxon>Paraglomus</taxon>
    </lineage>
</organism>
<evidence type="ECO:0000256" key="1">
    <source>
        <dbReference type="ARBA" id="ARBA00004167"/>
    </source>
</evidence>
<dbReference type="Proteomes" id="UP000789572">
    <property type="component" value="Unassembled WGS sequence"/>
</dbReference>
<dbReference type="PANTHER" id="PTHR28202:SF1">
    <property type="entry name" value="ASSEMBLY FACTOR CBP4"/>
    <property type="match status" value="1"/>
</dbReference>
<dbReference type="PANTHER" id="PTHR28202">
    <property type="entry name" value="ASSEMBLY FACTOR CBP4"/>
    <property type="match status" value="1"/>
</dbReference>
<evidence type="ECO:0000313" key="12">
    <source>
        <dbReference type="Proteomes" id="UP000789572"/>
    </source>
</evidence>
<comment type="function">
    <text evidence="9 10">Essential for the assembly of ubiquinol-cytochrome c reductase. It has a direct effect on the correct occurrence of the Rieske protein, core 4, core 5 and apocytochrome b.</text>
</comment>
<evidence type="ECO:0000313" key="11">
    <source>
        <dbReference type="EMBL" id="CAG8575763.1"/>
    </source>
</evidence>
<evidence type="ECO:0000256" key="8">
    <source>
        <dbReference type="ARBA" id="ARBA00023186"/>
    </source>
</evidence>
<reference evidence="11" key="1">
    <citation type="submission" date="2021-06" db="EMBL/GenBank/DDBJ databases">
        <authorList>
            <person name="Kallberg Y."/>
            <person name="Tangrot J."/>
            <person name="Rosling A."/>
        </authorList>
    </citation>
    <scope>NUCLEOTIDE SEQUENCE</scope>
    <source>
        <strain evidence="11">IA702</strain>
    </source>
</reference>
<comment type="subcellular location">
    <subcellularLocation>
        <location evidence="1">Membrane</location>
        <topology evidence="1">Single-pass membrane protein</topology>
    </subcellularLocation>
    <subcellularLocation>
        <location evidence="10">Mitochondrion inner membrane</location>
        <topology evidence="10">Single-pass membrane protein</topology>
    </subcellularLocation>
</comment>
<dbReference type="GO" id="GO:0005743">
    <property type="term" value="C:mitochondrial inner membrane"/>
    <property type="evidence" value="ECO:0007669"/>
    <property type="project" value="UniProtKB-SubCell"/>
</dbReference>
<evidence type="ECO:0000256" key="3">
    <source>
        <dbReference type="ARBA" id="ARBA00022692"/>
    </source>
</evidence>
<keyword evidence="3 10" id="KW-0812">Transmembrane</keyword>
<dbReference type="Pfam" id="PF07960">
    <property type="entry name" value="CBP4"/>
    <property type="match status" value="1"/>
</dbReference>
<evidence type="ECO:0000256" key="2">
    <source>
        <dbReference type="ARBA" id="ARBA00006780"/>
    </source>
</evidence>
<evidence type="ECO:0000256" key="7">
    <source>
        <dbReference type="ARBA" id="ARBA00023136"/>
    </source>
</evidence>
<dbReference type="EMBL" id="CAJVPJ010001108">
    <property type="protein sequence ID" value="CAG8575763.1"/>
    <property type="molecule type" value="Genomic_DNA"/>
</dbReference>
<comment type="similarity">
    <text evidence="2 10">Belongs to the CBP4 family.</text>
</comment>
<evidence type="ECO:0000256" key="10">
    <source>
        <dbReference type="RuleBase" id="RU368005"/>
    </source>
</evidence>
<comment type="caution">
    <text evidence="11">The sequence shown here is derived from an EMBL/GenBank/DDBJ whole genome shotgun (WGS) entry which is preliminary data.</text>
</comment>
<dbReference type="OrthoDB" id="5576752at2759"/>
<evidence type="ECO:0000256" key="5">
    <source>
        <dbReference type="ARBA" id="ARBA00022989"/>
    </source>
</evidence>
<keyword evidence="4 10" id="KW-0999">Mitochondrion inner membrane</keyword>
<evidence type="ECO:0000256" key="9">
    <source>
        <dbReference type="ARBA" id="ARBA00025413"/>
    </source>
</evidence>
<keyword evidence="12" id="KW-1185">Reference proteome</keyword>
<keyword evidence="7 10" id="KW-0472">Membrane</keyword>
<protein>
    <recommendedName>
        <fullName evidence="10">Cytochrome b mRNA-processing protein 4</fullName>
    </recommendedName>
</protein>
<dbReference type="GO" id="GO:0034551">
    <property type="term" value="P:mitochondrial respiratory chain complex III assembly"/>
    <property type="evidence" value="ECO:0007669"/>
    <property type="project" value="TreeGrafter"/>
</dbReference>
<accession>A0A9N9G0C4</accession>
<evidence type="ECO:0000256" key="4">
    <source>
        <dbReference type="ARBA" id="ARBA00022792"/>
    </source>
</evidence>
<name>A0A9N9G0C4_9GLOM</name>
<keyword evidence="8 10" id="KW-0143">Chaperone</keyword>
<proteinExistence type="inferred from homology"/>
<evidence type="ECO:0000256" key="6">
    <source>
        <dbReference type="ARBA" id="ARBA00023128"/>
    </source>
</evidence>
<sequence length="97" mass="10899">MSTSKRIIQTLIAGTTIVGIGYVVMKLATPNPEDVYKKFSPETKRDYEANKEAIHERNVQMVDAIKKSAESDKPIWDLQALKEFSQSDNGVKPSSER</sequence>
<gene>
    <name evidence="11" type="ORF">POCULU_LOCUS6228</name>
</gene>
<keyword evidence="5 10" id="KW-1133">Transmembrane helix</keyword>
<dbReference type="InterPro" id="IPR012420">
    <property type="entry name" value="Cbp4"/>
</dbReference>
<feature type="transmembrane region" description="Helical" evidence="10">
    <location>
        <begin position="7"/>
        <end position="25"/>
    </location>
</feature>